<proteinExistence type="inferred from homology"/>
<feature type="domain" description="N-acetyltransferase" evidence="12">
    <location>
        <begin position="12"/>
        <end position="159"/>
    </location>
</feature>
<keyword evidence="5" id="KW-0819">tRNA processing</keyword>
<evidence type="ECO:0000259" key="12">
    <source>
        <dbReference type="PROSITE" id="PS51186"/>
    </source>
</evidence>
<dbReference type="CDD" id="cd04301">
    <property type="entry name" value="NAT_SF"/>
    <property type="match status" value="1"/>
</dbReference>
<organism evidence="13 14">
    <name type="scientific">Brooklawnia cerclae</name>
    <dbReference type="NCBI Taxonomy" id="349934"/>
    <lineage>
        <taxon>Bacteria</taxon>
        <taxon>Bacillati</taxon>
        <taxon>Actinomycetota</taxon>
        <taxon>Actinomycetes</taxon>
        <taxon>Propionibacteriales</taxon>
        <taxon>Propionibacteriaceae</taxon>
        <taxon>Brooklawnia</taxon>
    </lineage>
</organism>
<keyword evidence="6" id="KW-0479">Metal-binding</keyword>
<evidence type="ECO:0000313" key="13">
    <source>
        <dbReference type="EMBL" id="NIH55882.1"/>
    </source>
</evidence>
<dbReference type="Proteomes" id="UP000749311">
    <property type="component" value="Unassembled WGS sequence"/>
</dbReference>
<evidence type="ECO:0000256" key="4">
    <source>
        <dbReference type="ARBA" id="ARBA00022490"/>
    </source>
</evidence>
<evidence type="ECO:0000256" key="10">
    <source>
        <dbReference type="ARBA" id="ARBA00024908"/>
    </source>
</evidence>
<dbReference type="PANTHER" id="PTHR33540:SF2">
    <property type="entry name" value="TRNA THREONYLCARBAMOYLADENOSINE BIOSYNTHESIS PROTEIN TSAE"/>
    <property type="match status" value="1"/>
</dbReference>
<keyword evidence="8" id="KW-0067">ATP-binding</keyword>
<evidence type="ECO:0000256" key="3">
    <source>
        <dbReference type="ARBA" id="ARBA00019010"/>
    </source>
</evidence>
<keyword evidence="4" id="KW-0963">Cytoplasm</keyword>
<dbReference type="InterPro" id="IPR027417">
    <property type="entry name" value="P-loop_NTPase"/>
</dbReference>
<evidence type="ECO:0000256" key="5">
    <source>
        <dbReference type="ARBA" id="ARBA00022694"/>
    </source>
</evidence>
<sequence length="320" mass="34140">MTEQEGQAAGEPTLRIAGIGDAPSMLRIIREAFSARPSLDPPADAFGDDLAAIADRLASQVGIIASVGGRDAGCLFLSSHEDGVGMLHRVSVLPDQRQHGVAAEMVRAAAHVALDLGLRRIRLIARRELPQMVAWWGKHGFTVVDELDEHRYVLSTELPVRVVVPTADDMRLLGVRLARLMRAGDLVVASGELGAGKTTLTQGLGEGLGVEGPITSPTFVLSRIHPARNGGPALVHVDAYRLGSAAELEDIDLDSSLAETITIVEWGEGLAEGLSDDRLEIEIDRSGDVADDTRTVLLRGVGERWQGVDLQALVPDQEAL</sequence>
<evidence type="ECO:0000256" key="1">
    <source>
        <dbReference type="ARBA" id="ARBA00004496"/>
    </source>
</evidence>
<dbReference type="SUPFAM" id="SSF52540">
    <property type="entry name" value="P-loop containing nucleoside triphosphate hydrolases"/>
    <property type="match status" value="1"/>
</dbReference>
<dbReference type="EMBL" id="JAAMOZ010000001">
    <property type="protein sequence ID" value="NIH55882.1"/>
    <property type="molecule type" value="Genomic_DNA"/>
</dbReference>
<name>A0ABX0SGR6_9ACTN</name>
<protein>
    <recommendedName>
        <fullName evidence="3">tRNA threonylcarbamoyladenosine biosynthesis protein TsaE</fullName>
    </recommendedName>
    <alternativeName>
        <fullName evidence="11">t(6)A37 threonylcarbamoyladenosine biosynthesis protein TsaE</fullName>
    </alternativeName>
</protein>
<reference evidence="13 14" key="1">
    <citation type="submission" date="2020-02" db="EMBL/GenBank/DDBJ databases">
        <title>Sequencing the genomes of 1000 actinobacteria strains.</title>
        <authorList>
            <person name="Klenk H.-P."/>
        </authorList>
    </citation>
    <scope>NUCLEOTIDE SEQUENCE [LARGE SCALE GENOMIC DNA]</scope>
    <source>
        <strain evidence="13 14">DSM 19609</strain>
    </source>
</reference>
<comment type="function">
    <text evidence="10">Required for the formation of a threonylcarbamoyl group on adenosine at position 37 (t(6)A37) in tRNAs that read codons beginning with adenine. Is involved in the transfer of the threonylcarbamoyl moiety of threonylcarbamoyl-AMP (TC-AMP) to the N6 group of A37, together with TsaD and TsaB. TsaE seems to play an indirect role in the t(6)A biosynthesis pathway, possibly in regulating the core enzymatic function of TsaD.</text>
</comment>
<evidence type="ECO:0000256" key="6">
    <source>
        <dbReference type="ARBA" id="ARBA00022723"/>
    </source>
</evidence>
<keyword evidence="9" id="KW-0460">Magnesium</keyword>
<dbReference type="Pfam" id="PF02367">
    <property type="entry name" value="TsaE"/>
    <property type="match status" value="1"/>
</dbReference>
<accession>A0ABX0SGR6</accession>
<dbReference type="InterPro" id="IPR000182">
    <property type="entry name" value="GNAT_dom"/>
</dbReference>
<gene>
    <name evidence="13" type="ORF">FB473_000527</name>
</gene>
<dbReference type="NCBIfam" id="TIGR00150">
    <property type="entry name" value="T6A_YjeE"/>
    <property type="match status" value="1"/>
</dbReference>
<dbReference type="Pfam" id="PF00583">
    <property type="entry name" value="Acetyltransf_1"/>
    <property type="match status" value="1"/>
</dbReference>
<comment type="similarity">
    <text evidence="2">Belongs to the TsaE family.</text>
</comment>
<dbReference type="PANTHER" id="PTHR33540">
    <property type="entry name" value="TRNA THREONYLCARBAMOYLADENOSINE BIOSYNTHESIS PROTEIN TSAE"/>
    <property type="match status" value="1"/>
</dbReference>
<dbReference type="Gene3D" id="3.40.630.30">
    <property type="match status" value="1"/>
</dbReference>
<dbReference type="Gene3D" id="3.40.50.300">
    <property type="entry name" value="P-loop containing nucleotide triphosphate hydrolases"/>
    <property type="match status" value="1"/>
</dbReference>
<keyword evidence="14" id="KW-1185">Reference proteome</keyword>
<keyword evidence="7" id="KW-0547">Nucleotide-binding</keyword>
<evidence type="ECO:0000313" key="14">
    <source>
        <dbReference type="Proteomes" id="UP000749311"/>
    </source>
</evidence>
<dbReference type="SUPFAM" id="SSF55729">
    <property type="entry name" value="Acyl-CoA N-acyltransferases (Nat)"/>
    <property type="match status" value="1"/>
</dbReference>
<comment type="subcellular location">
    <subcellularLocation>
        <location evidence="1">Cytoplasm</location>
    </subcellularLocation>
</comment>
<evidence type="ECO:0000256" key="7">
    <source>
        <dbReference type="ARBA" id="ARBA00022741"/>
    </source>
</evidence>
<dbReference type="PROSITE" id="PS51186">
    <property type="entry name" value="GNAT"/>
    <property type="match status" value="1"/>
</dbReference>
<dbReference type="InterPro" id="IPR003442">
    <property type="entry name" value="T6A_TsaE"/>
</dbReference>
<dbReference type="InterPro" id="IPR016181">
    <property type="entry name" value="Acyl_CoA_acyltransferase"/>
</dbReference>
<evidence type="ECO:0000256" key="9">
    <source>
        <dbReference type="ARBA" id="ARBA00022842"/>
    </source>
</evidence>
<comment type="caution">
    <text evidence="13">The sequence shown here is derived from an EMBL/GenBank/DDBJ whole genome shotgun (WGS) entry which is preliminary data.</text>
</comment>
<evidence type="ECO:0000256" key="2">
    <source>
        <dbReference type="ARBA" id="ARBA00007599"/>
    </source>
</evidence>
<dbReference type="RefSeq" id="WP_341770006.1">
    <property type="nucleotide sequence ID" value="NZ_BAAAOO010000002.1"/>
</dbReference>
<evidence type="ECO:0000256" key="8">
    <source>
        <dbReference type="ARBA" id="ARBA00022840"/>
    </source>
</evidence>
<evidence type="ECO:0000256" key="11">
    <source>
        <dbReference type="ARBA" id="ARBA00032441"/>
    </source>
</evidence>